<evidence type="ECO:0000259" key="9">
    <source>
        <dbReference type="Pfam" id="PF21365"/>
    </source>
</evidence>
<dbReference type="InterPro" id="IPR000322">
    <property type="entry name" value="Glyco_hydro_31_TIM"/>
</dbReference>
<evidence type="ECO:0000313" key="11">
    <source>
        <dbReference type="Proteomes" id="UP000001396"/>
    </source>
</evidence>
<proteinExistence type="inferred from homology"/>
<dbReference type="Pfam" id="PF01055">
    <property type="entry name" value="Glyco_hydro_31_2nd"/>
    <property type="match status" value="1"/>
</dbReference>
<protein>
    <recommendedName>
        <fullName evidence="5">Maltase</fullName>
    </recommendedName>
</protein>
<dbReference type="Gene3D" id="2.60.40.1180">
    <property type="entry name" value="Golgi alpha-mannosidase II"/>
    <property type="match status" value="2"/>
</dbReference>
<accession>D3B222</accession>
<dbReference type="PROSITE" id="PS00129">
    <property type="entry name" value="GLYCOSYL_HYDROL_F31_1"/>
    <property type="match status" value="1"/>
</dbReference>
<comment type="similarity">
    <text evidence="1 6">Belongs to the glycosyl hydrolase 31 family.</text>
</comment>
<feature type="domain" description="Glycoside hydrolase family 31 TIM barrel" evidence="7">
    <location>
        <begin position="282"/>
        <end position="644"/>
    </location>
</feature>
<dbReference type="InterPro" id="IPR017853">
    <property type="entry name" value="GH"/>
</dbReference>
<evidence type="ECO:0000256" key="5">
    <source>
        <dbReference type="ARBA" id="ARBA00041343"/>
    </source>
</evidence>
<dbReference type="Pfam" id="PF13802">
    <property type="entry name" value="Gal_mutarotas_2"/>
    <property type="match status" value="1"/>
</dbReference>
<dbReference type="SUPFAM" id="SSF74650">
    <property type="entry name" value="Galactose mutarotase-like"/>
    <property type="match status" value="1"/>
</dbReference>
<dbReference type="GeneID" id="31357874"/>
<keyword evidence="2 6" id="KW-0378">Hydrolase</keyword>
<evidence type="ECO:0000313" key="10">
    <source>
        <dbReference type="EMBL" id="EFA85346.1"/>
    </source>
</evidence>
<dbReference type="GO" id="GO:0005975">
    <property type="term" value="P:carbohydrate metabolic process"/>
    <property type="evidence" value="ECO:0007669"/>
    <property type="project" value="InterPro"/>
</dbReference>
<keyword evidence="4 6" id="KW-0326">Glycosidase</keyword>
<dbReference type="GO" id="GO:0004553">
    <property type="term" value="F:hydrolase activity, hydrolyzing O-glycosyl compounds"/>
    <property type="evidence" value="ECO:0007669"/>
    <property type="project" value="InterPro"/>
</dbReference>
<dbReference type="Pfam" id="PF21365">
    <property type="entry name" value="Glyco_hydro_31_3rd"/>
    <property type="match status" value="1"/>
</dbReference>
<dbReference type="RefSeq" id="XP_020437455.1">
    <property type="nucleotide sequence ID" value="XM_020573338.1"/>
</dbReference>
<dbReference type="GO" id="GO:0030246">
    <property type="term" value="F:carbohydrate binding"/>
    <property type="evidence" value="ECO:0007669"/>
    <property type="project" value="InterPro"/>
</dbReference>
<keyword evidence="11" id="KW-1185">Reference proteome</keyword>
<dbReference type="Proteomes" id="UP000001396">
    <property type="component" value="Unassembled WGS sequence"/>
</dbReference>
<dbReference type="InterPro" id="IPR025887">
    <property type="entry name" value="Glyco_hydro_31_N_dom"/>
</dbReference>
<gene>
    <name evidence="10" type="ORF">PPL_02349</name>
</gene>
<dbReference type="InterPro" id="IPR013780">
    <property type="entry name" value="Glyco_hydro_b"/>
</dbReference>
<keyword evidence="3" id="KW-0325">Glycoprotein</keyword>
<evidence type="ECO:0000256" key="6">
    <source>
        <dbReference type="RuleBase" id="RU361185"/>
    </source>
</evidence>
<dbReference type="Gene3D" id="2.60.40.1760">
    <property type="entry name" value="glycosyl hydrolase (family 31)"/>
    <property type="match status" value="1"/>
</dbReference>
<dbReference type="SUPFAM" id="SSF51445">
    <property type="entry name" value="(Trans)glycosidases"/>
    <property type="match status" value="1"/>
</dbReference>
<dbReference type="EMBL" id="ADBJ01000008">
    <property type="protein sequence ID" value="EFA85346.1"/>
    <property type="molecule type" value="Genomic_DNA"/>
</dbReference>
<comment type="caution">
    <text evidence="10">The sequence shown here is derived from an EMBL/GenBank/DDBJ whole genome shotgun (WGS) entry which is preliminary data.</text>
</comment>
<dbReference type="STRING" id="670386.D3B222"/>
<dbReference type="PANTHER" id="PTHR22762">
    <property type="entry name" value="ALPHA-GLUCOSIDASE"/>
    <property type="match status" value="1"/>
</dbReference>
<sequence length="883" mass="98591">MILNNITTSKRYRVVVVFTITTVLLLFSNGVRSLQQYNDGESCPGYNLVKSSPTNSGQSASLILQNAGPYGSDITQLTVDATYLTQDILRVKIYDSNNQRWEVPNINQFSTPTTTPSTLKYAIQFSESPSFGFQVIRTSDSMVLFNTTPPTDCSLNGLIFEDYYLEISNTFDELNPNIYGLGERTTSLRLENNRTYTIFSRDQGTASKPFINTYGVHPFYLQMHSDGTASGVFLLNSNAMDVVLTEQSMTYKTVGGVLDFFFFVGPSPREVIQQYHQVIGYPKMPAYWSLGWHQCRWGYHTLEDTEAVVANYYKNGIPLETMWNDIDYMNSYEVFTTDPTRFPVSNFSQFIDYLHENGQHYMMIVDPGVKIVSDNSYPSHNDLLESNAYITKADGVTPVLGSVWPGPVNFPDFFHPNGTNYWIEQFSAFREMGITFDGVWIDMNEISNFCNGDCSSSSNTRQSETSSIFNPNNPPYLPGGVLLNIDTINLTDTQYGGLSVYNTHSLYGYSEGVATTIAAEKLIGGRSLVIGRSTFAGSGAHQGHWLGDNDSTYTDMYYSIPGILVMNMFGIPMIGADICGFNGATTAELCARWTQLGCFYPFSRNHNSINMPSQEPYVFGQQVTDIAIASINNKYTLLPYYYTLFYQANTNGSTVVRPLFFEYPLDSNTYSIDQQFLVGGHLLVSPVLTEGSVSVNAYFPADQWYDYFTGESVASTITGQYLTLDAPLETINVHVRGGVVLPLQPTSQYSSSDNPAPITLKVARTLPYQLLIALDETSTAKGYLFIDDGMSLDSIESNDFDFIEFKVEKNELKSKPIITAFNNQTIASTTLATLQVYGVQSPVTQVQLNQQTSLPFTYNATVQTLFVNVTSIDLLTPFKINWN</sequence>
<evidence type="ECO:0000259" key="7">
    <source>
        <dbReference type="Pfam" id="PF01055"/>
    </source>
</evidence>
<feature type="domain" description="Glycoside hydrolase family 31 N-terminal" evidence="8">
    <location>
        <begin position="81"/>
        <end position="240"/>
    </location>
</feature>
<evidence type="ECO:0000256" key="1">
    <source>
        <dbReference type="ARBA" id="ARBA00007806"/>
    </source>
</evidence>
<dbReference type="FunFam" id="2.60.40.1180:FF:000001">
    <property type="entry name" value="Maltase-glucoamylase, intestinal"/>
    <property type="match status" value="1"/>
</dbReference>
<dbReference type="CDD" id="cd06602">
    <property type="entry name" value="GH31_MGAM_SI_GAA"/>
    <property type="match status" value="1"/>
</dbReference>
<dbReference type="OMA" id="YKGAVWP"/>
<reference evidence="10 11" key="1">
    <citation type="journal article" date="2011" name="Genome Res.">
        <title>Phylogeny-wide analysis of social amoeba genomes highlights ancient origins for complex intercellular communication.</title>
        <authorList>
            <person name="Heidel A.J."/>
            <person name="Lawal H.M."/>
            <person name="Felder M."/>
            <person name="Schilde C."/>
            <person name="Helps N.R."/>
            <person name="Tunggal B."/>
            <person name="Rivero F."/>
            <person name="John U."/>
            <person name="Schleicher M."/>
            <person name="Eichinger L."/>
            <person name="Platzer M."/>
            <person name="Noegel A.A."/>
            <person name="Schaap P."/>
            <person name="Gloeckner G."/>
        </authorList>
    </citation>
    <scope>NUCLEOTIDE SEQUENCE [LARGE SCALE GENOMIC DNA]</scope>
    <source>
        <strain evidence="11">ATCC 26659 / Pp 5 / PN500</strain>
    </source>
</reference>
<dbReference type="PANTHER" id="PTHR22762:SF133">
    <property type="entry name" value="P-TYPE DOMAIN-CONTAINING PROTEIN"/>
    <property type="match status" value="1"/>
</dbReference>
<dbReference type="InterPro" id="IPR011013">
    <property type="entry name" value="Gal_mutarotase_sf_dom"/>
</dbReference>
<organism evidence="10 11">
    <name type="scientific">Heterostelium pallidum (strain ATCC 26659 / Pp 5 / PN500)</name>
    <name type="common">Cellular slime mold</name>
    <name type="synonym">Polysphondylium pallidum</name>
    <dbReference type="NCBI Taxonomy" id="670386"/>
    <lineage>
        <taxon>Eukaryota</taxon>
        <taxon>Amoebozoa</taxon>
        <taxon>Evosea</taxon>
        <taxon>Eumycetozoa</taxon>
        <taxon>Dictyostelia</taxon>
        <taxon>Acytosteliales</taxon>
        <taxon>Acytosteliaceae</taxon>
        <taxon>Heterostelium</taxon>
    </lineage>
</organism>
<evidence type="ECO:0000256" key="4">
    <source>
        <dbReference type="ARBA" id="ARBA00023295"/>
    </source>
</evidence>
<dbReference type="CDD" id="cd14752">
    <property type="entry name" value="GH31_N"/>
    <property type="match status" value="1"/>
</dbReference>
<evidence type="ECO:0000259" key="8">
    <source>
        <dbReference type="Pfam" id="PF13802"/>
    </source>
</evidence>
<dbReference type="Gene3D" id="3.20.20.80">
    <property type="entry name" value="Glycosidases"/>
    <property type="match status" value="1"/>
</dbReference>
<dbReference type="SUPFAM" id="SSF51011">
    <property type="entry name" value="Glycosyl hydrolase domain"/>
    <property type="match status" value="1"/>
</dbReference>
<dbReference type="InterPro" id="IPR030458">
    <property type="entry name" value="Glyco_hydro_31_AS"/>
</dbReference>
<feature type="domain" description="Glycosyl hydrolase family 31 C-terminal" evidence="9">
    <location>
        <begin position="652"/>
        <end position="741"/>
    </location>
</feature>
<dbReference type="AlphaFoldDB" id="D3B222"/>
<name>D3B222_HETP5</name>
<dbReference type="InParanoid" id="D3B222"/>
<evidence type="ECO:0000256" key="3">
    <source>
        <dbReference type="ARBA" id="ARBA00023180"/>
    </source>
</evidence>
<dbReference type="InterPro" id="IPR048395">
    <property type="entry name" value="Glyco_hydro_31_C"/>
</dbReference>
<evidence type="ECO:0000256" key="2">
    <source>
        <dbReference type="ARBA" id="ARBA00022801"/>
    </source>
</evidence>